<accession>D4BH62</accession>
<dbReference type="EMBL" id="ABWL02000021">
    <property type="protein sequence ID" value="EFE06812.1"/>
    <property type="molecule type" value="Genomic_DNA"/>
</dbReference>
<evidence type="ECO:0000313" key="1">
    <source>
        <dbReference type="EMBL" id="EFE06812.1"/>
    </source>
</evidence>
<protein>
    <submittedName>
        <fullName evidence="1">Uncharacterized protein</fullName>
    </submittedName>
</protein>
<proteinExistence type="predicted"/>
<comment type="caution">
    <text evidence="1">The sequence shown here is derived from an EMBL/GenBank/DDBJ whole genome shotgun (WGS) entry which is preliminary data.</text>
</comment>
<dbReference type="AlphaFoldDB" id="D4BH62"/>
<name>D4BH62_9ENTR</name>
<dbReference type="HOGENOM" id="CLU_3249264_0_0_6"/>
<evidence type="ECO:0000313" key="2">
    <source>
        <dbReference type="Proteomes" id="UP000003880"/>
    </source>
</evidence>
<organism evidence="1 2">
    <name type="scientific">Citrobacter youngae ATCC 29220</name>
    <dbReference type="NCBI Taxonomy" id="500640"/>
    <lineage>
        <taxon>Bacteria</taxon>
        <taxon>Pseudomonadati</taxon>
        <taxon>Pseudomonadota</taxon>
        <taxon>Gammaproteobacteria</taxon>
        <taxon>Enterobacterales</taxon>
        <taxon>Enterobacteriaceae</taxon>
        <taxon>Citrobacter</taxon>
        <taxon>Citrobacter freundii complex</taxon>
    </lineage>
</organism>
<sequence>MIQGIESKADDETILQNPVVCGSIEHDGLVNGREIAYFGLLD</sequence>
<dbReference type="Proteomes" id="UP000003880">
    <property type="component" value="Unassembled WGS sequence"/>
</dbReference>
<reference evidence="1 2" key="1">
    <citation type="submission" date="2010-02" db="EMBL/GenBank/DDBJ databases">
        <authorList>
            <person name="Weinstock G."/>
            <person name="Sodergren E."/>
            <person name="Clifton S."/>
            <person name="Fulton L."/>
            <person name="Fulton B."/>
            <person name="Courtney L."/>
            <person name="Fronick C."/>
            <person name="Harrison M."/>
            <person name="Strong C."/>
            <person name="Farmer C."/>
            <person name="Delahaunty K."/>
            <person name="Markovic C."/>
            <person name="Hall O."/>
            <person name="Minx P."/>
            <person name="Tomlinson C."/>
            <person name="Mitreva M."/>
            <person name="Nelson J."/>
            <person name="Hou S."/>
            <person name="Wollam A."/>
            <person name="Pepin K.H."/>
            <person name="Johnson M."/>
            <person name="Bhonagiri V."/>
            <person name="Zhang X."/>
            <person name="Suruliraj S."/>
            <person name="Warren W."/>
            <person name="Chinwalla A."/>
            <person name="Mardis E.R."/>
            <person name="Wilson R.K."/>
        </authorList>
    </citation>
    <scope>NUCLEOTIDE SEQUENCE [LARGE SCALE GENOMIC DNA]</scope>
    <source>
        <strain evidence="1 2">ATCC 29220</strain>
    </source>
</reference>
<gene>
    <name evidence="1" type="ORF">CIT292_09869</name>
</gene>